<comment type="caution">
    <text evidence="2">The sequence shown here is derived from an EMBL/GenBank/DDBJ whole genome shotgun (WGS) entry which is preliminary data.</text>
</comment>
<dbReference type="EMBL" id="JPDN02000019">
    <property type="protein sequence ID" value="PON25216.1"/>
    <property type="molecule type" value="Genomic_DNA"/>
</dbReference>
<protein>
    <submittedName>
        <fullName evidence="2">Uncharacterized protein</fullName>
    </submittedName>
</protein>
<feature type="region of interest" description="Disordered" evidence="1">
    <location>
        <begin position="89"/>
        <end position="113"/>
    </location>
</feature>
<proteinExistence type="predicted"/>
<accession>A0A2P4ZLP5</accession>
<evidence type="ECO:0000313" key="3">
    <source>
        <dbReference type="Proteomes" id="UP000054821"/>
    </source>
</evidence>
<dbReference type="Proteomes" id="UP000054821">
    <property type="component" value="Unassembled WGS sequence"/>
</dbReference>
<feature type="region of interest" description="Disordered" evidence="1">
    <location>
        <begin position="1"/>
        <end position="44"/>
    </location>
</feature>
<dbReference type="GeneID" id="29983087"/>
<evidence type="ECO:0000313" key="2">
    <source>
        <dbReference type="EMBL" id="PON25216.1"/>
    </source>
</evidence>
<reference evidence="2 3" key="1">
    <citation type="journal article" date="2016" name="Genome Announc.">
        <title>Draft Whole-Genome Sequence of Trichoderma gamsii T6085, a Promising Biocontrol Agent of Fusarium Head Blight on Wheat.</title>
        <authorList>
            <person name="Baroncelli R."/>
            <person name="Zapparata A."/>
            <person name="Piaggeschi G."/>
            <person name="Sarrocco S."/>
            <person name="Vannacci G."/>
        </authorList>
    </citation>
    <scope>NUCLEOTIDE SEQUENCE [LARGE SCALE GENOMIC DNA]</scope>
    <source>
        <strain evidence="2 3">T6085</strain>
    </source>
</reference>
<name>A0A2P4ZLP5_9HYPO</name>
<keyword evidence="3" id="KW-1185">Reference proteome</keyword>
<dbReference type="AlphaFoldDB" id="A0A2P4ZLP5"/>
<gene>
    <name evidence="2" type="ORF">TGAM01_v205903</name>
</gene>
<dbReference type="RefSeq" id="XP_018663770.1">
    <property type="nucleotide sequence ID" value="XM_018803004.1"/>
</dbReference>
<evidence type="ECO:0000256" key="1">
    <source>
        <dbReference type="SAM" id="MobiDB-lite"/>
    </source>
</evidence>
<feature type="compositionally biased region" description="Low complexity" evidence="1">
    <location>
        <begin position="101"/>
        <end position="113"/>
    </location>
</feature>
<feature type="compositionally biased region" description="Basic and acidic residues" evidence="1">
    <location>
        <begin position="32"/>
        <end position="42"/>
    </location>
</feature>
<organism evidence="2 3">
    <name type="scientific">Trichoderma gamsii</name>
    <dbReference type="NCBI Taxonomy" id="398673"/>
    <lineage>
        <taxon>Eukaryota</taxon>
        <taxon>Fungi</taxon>
        <taxon>Dikarya</taxon>
        <taxon>Ascomycota</taxon>
        <taxon>Pezizomycotina</taxon>
        <taxon>Sordariomycetes</taxon>
        <taxon>Hypocreomycetidae</taxon>
        <taxon>Hypocreales</taxon>
        <taxon>Hypocreaceae</taxon>
        <taxon>Trichoderma</taxon>
    </lineage>
</organism>
<sequence length="113" mass="11380">MGADRVSGWTRKKEAAAAAAAEEEEESFAGYDDTRSTQEKRSVSGSVSIVACKLRGGAARQGPRRNLGAFALDFGNKPECQISANKCQPTGTGAGAGTGTGRAATGPGTSAAT</sequence>